<dbReference type="Pfam" id="PF07044">
    <property type="entry name" value="DUF1329"/>
    <property type="match status" value="1"/>
</dbReference>
<dbReference type="PATRIC" id="fig|132476.4.peg.181"/>
<dbReference type="AlphaFoldDB" id="A0A0F4XVM1"/>
<dbReference type="Gene3D" id="2.50.20.10">
    <property type="entry name" value="Lipoprotein localisation LolA/LolB/LppX"/>
    <property type="match status" value="1"/>
</dbReference>
<dbReference type="PROSITE" id="PS51257">
    <property type="entry name" value="PROKAR_LIPOPROTEIN"/>
    <property type="match status" value="1"/>
</dbReference>
<organism evidence="2 3">
    <name type="scientific">Pseudomonas kilonensis</name>
    <dbReference type="NCBI Taxonomy" id="132476"/>
    <lineage>
        <taxon>Bacteria</taxon>
        <taxon>Pseudomonadati</taxon>
        <taxon>Pseudomonadota</taxon>
        <taxon>Gammaproteobacteria</taxon>
        <taxon>Pseudomonadales</taxon>
        <taxon>Pseudomonadaceae</taxon>
        <taxon>Pseudomonas</taxon>
    </lineage>
</organism>
<accession>A0A0F4XVM1</accession>
<dbReference type="EMBL" id="JZXC01000001">
    <property type="protein sequence ID" value="KKA09927.1"/>
    <property type="molecule type" value="Genomic_DNA"/>
</dbReference>
<dbReference type="OrthoDB" id="6751304at2"/>
<proteinExistence type="predicted"/>
<dbReference type="Proteomes" id="UP000033662">
    <property type="component" value="Unassembled WGS sequence"/>
</dbReference>
<feature type="signal peptide" evidence="1">
    <location>
        <begin position="1"/>
        <end position="23"/>
    </location>
</feature>
<reference evidence="2 3" key="1">
    <citation type="submission" date="2015-03" db="EMBL/GenBank/DDBJ databases">
        <title>Pseudomonas fluorescens 1855-344 Genome sequencing and assembly.</title>
        <authorList>
            <person name="Eng W.W.H."/>
            <person name="Gan H.M."/>
            <person name="Savka M.A."/>
        </authorList>
    </citation>
    <scope>NUCLEOTIDE SEQUENCE [LARGE SCALE GENOMIC DNA]</scope>
    <source>
        <strain evidence="2 3">1855-344</strain>
    </source>
</reference>
<comment type="caution">
    <text evidence="2">The sequence shown here is derived from an EMBL/GenBank/DDBJ whole genome shotgun (WGS) entry which is preliminary data.</text>
</comment>
<evidence type="ECO:0000313" key="3">
    <source>
        <dbReference type="Proteomes" id="UP000033662"/>
    </source>
</evidence>
<evidence type="ECO:0008006" key="4">
    <source>
        <dbReference type="Google" id="ProtNLM"/>
    </source>
</evidence>
<protein>
    <recommendedName>
        <fullName evidence="4">Outer membrane lipoprotein-sorting protein</fullName>
    </recommendedName>
</protein>
<dbReference type="InterPro" id="IPR010752">
    <property type="entry name" value="DUF1329"/>
</dbReference>
<gene>
    <name evidence="2" type="ORF">VP02_00825</name>
</gene>
<sequence length="447" mass="50706">MNAFYKTQIVAVLALVSCSHVLAASDVERLGKDLTPLGALKAGNANGSIPAWTGGLTMTKDAFDSVKGYKNPYEAEKPLLTITAANAESYKDKISEGQLAMLRRHPNTWKMNVYPTHRSASFPQFVYDAVKVNAEHTKLTEDGNGVSEVKVATPFPVPKSGLEVLWNHLLRYRGNAVQRTNAGANIQAGGSYTLNKNRDIYLYNRDFRNDGSTEGNMLFYYLQETLAPPRDAGVVRLIQDTVNQTVAPRQSWVYTPGQRRVRRSPTVGYDTPTAGGLMTVDDVDMFNGAPDRFTWEILDKKEMYVPYNNYRFASRTNTYKDIIQTAHVNPALTRYELHRVWHVRAKLKPGMRHVYSQRDFYFDEDSYQILVAESRDSRGELWRLAETYIINYYDHQIVWTAGEGQYDLISGRYTINALAQEETPVNFDVKPDLQDFTPARLRQAGVR</sequence>
<evidence type="ECO:0000313" key="2">
    <source>
        <dbReference type="EMBL" id="KKA09927.1"/>
    </source>
</evidence>
<evidence type="ECO:0000256" key="1">
    <source>
        <dbReference type="SAM" id="SignalP"/>
    </source>
</evidence>
<keyword evidence="1" id="KW-0732">Signal</keyword>
<feature type="chain" id="PRO_5002481807" description="Outer membrane lipoprotein-sorting protein" evidence="1">
    <location>
        <begin position="24"/>
        <end position="447"/>
    </location>
</feature>
<dbReference type="CDD" id="cd16329">
    <property type="entry name" value="LolA_like"/>
    <property type="match status" value="1"/>
</dbReference>
<name>A0A0F4XVM1_9PSED</name>